<protein>
    <submittedName>
        <fullName evidence="3">Uncharacterized protein</fullName>
    </submittedName>
</protein>
<evidence type="ECO:0000256" key="2">
    <source>
        <dbReference type="SAM" id="SignalP"/>
    </source>
</evidence>
<comment type="caution">
    <text evidence="3">The sequence shown here is derived from an EMBL/GenBank/DDBJ whole genome shotgun (WGS) entry which is preliminary data.</text>
</comment>
<name>A0A832I4M9_UNCEI</name>
<feature type="signal peptide" evidence="2">
    <location>
        <begin position="1"/>
        <end position="28"/>
    </location>
</feature>
<accession>A0A832I4M9</accession>
<feature type="region of interest" description="Disordered" evidence="1">
    <location>
        <begin position="32"/>
        <end position="82"/>
    </location>
</feature>
<dbReference type="EMBL" id="DSQF01000020">
    <property type="protein sequence ID" value="HGZ43721.1"/>
    <property type="molecule type" value="Genomic_DNA"/>
</dbReference>
<keyword evidence="2" id="KW-0732">Signal</keyword>
<evidence type="ECO:0000256" key="1">
    <source>
        <dbReference type="SAM" id="MobiDB-lite"/>
    </source>
</evidence>
<evidence type="ECO:0000313" key="3">
    <source>
        <dbReference type="EMBL" id="HGZ43721.1"/>
    </source>
</evidence>
<proteinExistence type="predicted"/>
<feature type="chain" id="PRO_5032985760" evidence="2">
    <location>
        <begin position="29"/>
        <end position="104"/>
    </location>
</feature>
<sequence length="104" mass="10960">MTTVRNRLLVALALTALCLAAVAPLARAVESLPEPGWNSVSPKGGADTNSGEPDTPHGAPQPNRYAASPAPRSEAGTTQPATGRAEWLRWMLRAWLARYVGVDG</sequence>
<organism evidence="3">
    <name type="scientific">Eiseniibacteriota bacterium</name>
    <dbReference type="NCBI Taxonomy" id="2212470"/>
    <lineage>
        <taxon>Bacteria</taxon>
        <taxon>Candidatus Eiseniibacteriota</taxon>
    </lineage>
</organism>
<gene>
    <name evidence="3" type="ORF">ENR23_09915</name>
</gene>
<reference evidence="3" key="1">
    <citation type="journal article" date="2020" name="mSystems">
        <title>Genome- and Community-Level Interaction Insights into Carbon Utilization and Element Cycling Functions of Hydrothermarchaeota in Hydrothermal Sediment.</title>
        <authorList>
            <person name="Zhou Z."/>
            <person name="Liu Y."/>
            <person name="Xu W."/>
            <person name="Pan J."/>
            <person name="Luo Z.H."/>
            <person name="Li M."/>
        </authorList>
    </citation>
    <scope>NUCLEOTIDE SEQUENCE [LARGE SCALE GENOMIC DNA]</scope>
    <source>
        <strain evidence="3">SpSt-381</strain>
    </source>
</reference>
<dbReference type="AlphaFoldDB" id="A0A832I4M9"/>